<protein>
    <submittedName>
        <fullName evidence="1">Uncharacterized protein</fullName>
    </submittedName>
</protein>
<dbReference type="RefSeq" id="WP_281761228.1">
    <property type="nucleotide sequence ID" value="NZ_AP026709.1"/>
</dbReference>
<dbReference type="Proteomes" id="UP001317742">
    <property type="component" value="Chromosome"/>
</dbReference>
<organism evidence="1 2">
    <name type="scientific">Pseudodesulfovibrio nedwellii</name>
    <dbReference type="NCBI Taxonomy" id="2973072"/>
    <lineage>
        <taxon>Bacteria</taxon>
        <taxon>Pseudomonadati</taxon>
        <taxon>Thermodesulfobacteriota</taxon>
        <taxon>Desulfovibrionia</taxon>
        <taxon>Desulfovibrionales</taxon>
        <taxon>Desulfovibrionaceae</taxon>
    </lineage>
</organism>
<proteinExistence type="predicted"/>
<name>A0ABM8B526_9BACT</name>
<dbReference type="EMBL" id="AP026709">
    <property type="protein sequence ID" value="BDQ38735.1"/>
    <property type="molecule type" value="Genomic_DNA"/>
</dbReference>
<gene>
    <name evidence="1" type="ORF">SYK_30950</name>
</gene>
<reference evidence="1 2" key="1">
    <citation type="submission" date="2022-08" db="EMBL/GenBank/DDBJ databases">
        <title>Genome Sequence of the sulphate-reducing bacterium, Pseudodesulfovibrio sp. SYK.</title>
        <authorList>
            <person name="Kondo R."/>
            <person name="Kataoka T."/>
        </authorList>
    </citation>
    <scope>NUCLEOTIDE SEQUENCE [LARGE SCALE GENOMIC DNA]</scope>
    <source>
        <strain evidence="1 2">SYK</strain>
    </source>
</reference>
<evidence type="ECO:0000313" key="1">
    <source>
        <dbReference type="EMBL" id="BDQ38735.1"/>
    </source>
</evidence>
<evidence type="ECO:0000313" key="2">
    <source>
        <dbReference type="Proteomes" id="UP001317742"/>
    </source>
</evidence>
<keyword evidence="2" id="KW-1185">Reference proteome</keyword>
<accession>A0ABM8B526</accession>
<sequence>MKRREFFSRFIPRKGHTEEVEDVVRQQKEPEKAPLTENECFLRAMALGIDPATVTPRQLEKLVSESERQKDCKRA</sequence>